<evidence type="ECO:0000256" key="14">
    <source>
        <dbReference type="ARBA" id="ARBA00047783"/>
    </source>
</evidence>
<dbReference type="GO" id="GO:0052906">
    <property type="term" value="F:tRNA (guanine(37)-N1)-methyltransferase activity"/>
    <property type="evidence" value="ECO:0007669"/>
    <property type="project" value="UniProtKB-EC"/>
</dbReference>
<dbReference type="EMBL" id="JAOXHL010000001">
    <property type="protein sequence ID" value="MCV3728363.1"/>
    <property type="molecule type" value="Genomic_DNA"/>
</dbReference>
<keyword evidence="11 15" id="KW-0819">tRNA processing</keyword>
<name>A0ABT3BM95_9BACT</name>
<evidence type="ECO:0000256" key="2">
    <source>
        <dbReference type="ARBA" id="ARBA00004496"/>
    </source>
</evidence>
<comment type="catalytic activity">
    <reaction evidence="14 15 16">
        <text>guanosine(37) in tRNA + S-adenosyl-L-methionine = N(1)-methylguanosine(37) in tRNA + S-adenosyl-L-homocysteine + H(+)</text>
        <dbReference type="Rhea" id="RHEA:36899"/>
        <dbReference type="Rhea" id="RHEA-COMP:10145"/>
        <dbReference type="Rhea" id="RHEA-COMP:10147"/>
        <dbReference type="ChEBI" id="CHEBI:15378"/>
        <dbReference type="ChEBI" id="CHEBI:57856"/>
        <dbReference type="ChEBI" id="CHEBI:59789"/>
        <dbReference type="ChEBI" id="CHEBI:73542"/>
        <dbReference type="ChEBI" id="CHEBI:74269"/>
        <dbReference type="EC" id="2.1.1.228"/>
    </reaction>
</comment>
<keyword evidence="19" id="KW-1185">Reference proteome</keyword>
<dbReference type="InterPro" id="IPR002649">
    <property type="entry name" value="tRNA_m1G_MeTrfase_TrmD"/>
</dbReference>
<comment type="subcellular location">
    <subcellularLocation>
        <location evidence="2 15 16">Cytoplasm</location>
    </subcellularLocation>
</comment>
<evidence type="ECO:0000313" key="19">
    <source>
        <dbReference type="Proteomes" id="UP001208245"/>
    </source>
</evidence>
<keyword evidence="9 15" id="KW-0808">Transferase</keyword>
<dbReference type="SUPFAM" id="SSF75217">
    <property type="entry name" value="alpha/beta knot"/>
    <property type="match status" value="1"/>
</dbReference>
<dbReference type="InterPro" id="IPR029028">
    <property type="entry name" value="Alpha/beta_knot_MTases"/>
</dbReference>
<dbReference type="GO" id="GO:0032259">
    <property type="term" value="P:methylation"/>
    <property type="evidence" value="ECO:0007669"/>
    <property type="project" value="UniProtKB-KW"/>
</dbReference>
<evidence type="ECO:0000256" key="6">
    <source>
        <dbReference type="ARBA" id="ARBA00014679"/>
    </source>
</evidence>
<dbReference type="HAMAP" id="MF_00605">
    <property type="entry name" value="TrmD"/>
    <property type="match status" value="1"/>
</dbReference>
<dbReference type="NCBIfam" id="TIGR00088">
    <property type="entry name" value="trmD"/>
    <property type="match status" value="1"/>
</dbReference>
<gene>
    <name evidence="15 18" type="primary">trmD</name>
    <name evidence="18" type="ORF">OF376_01010</name>
</gene>
<evidence type="ECO:0000256" key="8">
    <source>
        <dbReference type="ARBA" id="ARBA00022603"/>
    </source>
</evidence>
<dbReference type="Pfam" id="PF01746">
    <property type="entry name" value="tRNA_m1G_MT"/>
    <property type="match status" value="1"/>
</dbReference>
<dbReference type="EC" id="2.1.1.228" evidence="5 15"/>
<sequence>MKISFLTLFPEIIETWCNHSIIKRAIDANKVSVEIVDIRKFSKDKRQRVDDTPYGGGPGMVISIDVVVRALRSVRTPNSYVVYTSPRGQVFNQKKAIEWSSKKEHLIFIAGHYEGIDERIKYYVDSYISIGDFILTGGELVCMMMADSVIRLIDGVINADSLVDESFNNYLLDYPVYTRPKKYRKHEVPEVLLSGHHAMINEYRKQKQEELTKRYRKDLYKKYIQTITKK</sequence>
<evidence type="ECO:0000313" key="18">
    <source>
        <dbReference type="EMBL" id="MCV3728363.1"/>
    </source>
</evidence>
<comment type="similarity">
    <text evidence="3 15 16">Belongs to the RNA methyltransferase TrmD family.</text>
</comment>
<dbReference type="InterPro" id="IPR016009">
    <property type="entry name" value="tRNA_MeTrfase_TRMD/TRM10"/>
</dbReference>
<proteinExistence type="inferred from homology"/>
<feature type="binding site" evidence="15">
    <location>
        <position position="111"/>
    </location>
    <ligand>
        <name>S-adenosyl-L-methionine</name>
        <dbReference type="ChEBI" id="CHEBI:59789"/>
    </ligand>
</feature>
<evidence type="ECO:0000256" key="7">
    <source>
        <dbReference type="ARBA" id="ARBA00022490"/>
    </source>
</evidence>
<dbReference type="PIRSF" id="PIRSF000386">
    <property type="entry name" value="tRNA_mtase"/>
    <property type="match status" value="1"/>
</dbReference>
<accession>A0ABT3BM95</accession>
<evidence type="ECO:0000256" key="4">
    <source>
        <dbReference type="ARBA" id="ARBA00011738"/>
    </source>
</evidence>
<keyword evidence="8 15" id="KW-0489">Methyltransferase</keyword>
<organism evidence="18 19">
    <name type="scientific">Ureaplasma miroungigenitalium</name>
    <dbReference type="NCBI Taxonomy" id="1042321"/>
    <lineage>
        <taxon>Bacteria</taxon>
        <taxon>Bacillati</taxon>
        <taxon>Mycoplasmatota</taxon>
        <taxon>Mycoplasmoidales</taxon>
        <taxon>Mycoplasmoidaceae</taxon>
        <taxon>Ureaplasma</taxon>
    </lineage>
</organism>
<dbReference type="Gene3D" id="1.10.1270.20">
    <property type="entry name" value="tRNA(m1g37)methyltransferase, domain 2"/>
    <property type="match status" value="1"/>
</dbReference>
<dbReference type="InterPro" id="IPR023148">
    <property type="entry name" value="tRNA_m1G_MeTrfase_C_sf"/>
</dbReference>
<reference evidence="18 19" key="1">
    <citation type="journal article" date="2020" name="Int. J. Syst. Evol. Microbiol.">
        <title>Ureaplasma miroungigenitalium sp. nov. isolated from northern elephant seals (Mirounga angustirostris) and Ureaplasma zalophigenitalium sp. nov. isolated from California sea lions (Zalophus californianus).</title>
        <authorList>
            <person name="Volokhov D.V."/>
            <person name="Gulland F.M."/>
            <person name="Gao Y."/>
            <person name="Chizhikov V.E."/>
        </authorList>
    </citation>
    <scope>NUCLEOTIDE SEQUENCE [LARGE SCALE GENOMIC DNA]</scope>
    <source>
        <strain evidence="18 19">ES3182-GEN</strain>
    </source>
</reference>
<dbReference type="Gene3D" id="3.40.1280.10">
    <property type="match status" value="1"/>
</dbReference>
<dbReference type="PANTHER" id="PTHR46417">
    <property type="entry name" value="TRNA (GUANINE-N(1)-)-METHYLTRANSFERASE"/>
    <property type="match status" value="1"/>
</dbReference>
<evidence type="ECO:0000256" key="13">
    <source>
        <dbReference type="ARBA" id="ARBA00033392"/>
    </source>
</evidence>
<dbReference type="CDD" id="cd18080">
    <property type="entry name" value="TrmD-like"/>
    <property type="match status" value="1"/>
</dbReference>
<dbReference type="NCBIfam" id="NF000648">
    <property type="entry name" value="PRK00026.1"/>
    <property type="match status" value="1"/>
</dbReference>
<evidence type="ECO:0000256" key="9">
    <source>
        <dbReference type="ARBA" id="ARBA00022679"/>
    </source>
</evidence>
<dbReference type="RefSeq" id="WP_263821688.1">
    <property type="nucleotide sequence ID" value="NZ_JAOXHK010000002.1"/>
</dbReference>
<feature type="domain" description="tRNA methyltransferase TRMD/TRM10-type" evidence="17">
    <location>
        <begin position="1"/>
        <end position="222"/>
    </location>
</feature>
<evidence type="ECO:0000256" key="5">
    <source>
        <dbReference type="ARBA" id="ARBA00012807"/>
    </source>
</evidence>
<evidence type="ECO:0000259" key="17">
    <source>
        <dbReference type="Pfam" id="PF01746"/>
    </source>
</evidence>
<dbReference type="PANTHER" id="PTHR46417:SF1">
    <property type="entry name" value="TRNA (GUANINE-N(1)-)-METHYLTRANSFERASE"/>
    <property type="match status" value="1"/>
</dbReference>
<protein>
    <recommendedName>
        <fullName evidence="6 15">tRNA (guanine-N(1)-)-methyltransferase</fullName>
        <ecNumber evidence="5 15">2.1.1.228</ecNumber>
    </recommendedName>
    <alternativeName>
        <fullName evidence="12 15">M1G-methyltransferase</fullName>
    </alternativeName>
    <alternativeName>
        <fullName evidence="13 15">tRNA [GM37] methyltransferase</fullName>
    </alternativeName>
</protein>
<keyword evidence="7 15" id="KW-0963">Cytoplasm</keyword>
<evidence type="ECO:0000256" key="16">
    <source>
        <dbReference type="RuleBase" id="RU003464"/>
    </source>
</evidence>
<evidence type="ECO:0000256" key="10">
    <source>
        <dbReference type="ARBA" id="ARBA00022691"/>
    </source>
</evidence>
<keyword evidence="10 15" id="KW-0949">S-adenosyl-L-methionine</keyword>
<evidence type="ECO:0000256" key="11">
    <source>
        <dbReference type="ARBA" id="ARBA00022694"/>
    </source>
</evidence>
<dbReference type="Proteomes" id="UP001208245">
    <property type="component" value="Unassembled WGS sequence"/>
</dbReference>
<evidence type="ECO:0000256" key="1">
    <source>
        <dbReference type="ARBA" id="ARBA00002634"/>
    </source>
</evidence>
<dbReference type="InterPro" id="IPR029026">
    <property type="entry name" value="tRNA_m1G_MTases_N"/>
</dbReference>
<comment type="caution">
    <text evidence="18">The sequence shown here is derived from an EMBL/GenBank/DDBJ whole genome shotgun (WGS) entry which is preliminary data.</text>
</comment>
<evidence type="ECO:0000256" key="15">
    <source>
        <dbReference type="HAMAP-Rule" id="MF_00605"/>
    </source>
</evidence>
<comment type="function">
    <text evidence="1 15 16">Specifically methylates guanosine-37 in various tRNAs.</text>
</comment>
<evidence type="ECO:0000256" key="3">
    <source>
        <dbReference type="ARBA" id="ARBA00007630"/>
    </source>
</evidence>
<comment type="subunit">
    <text evidence="4 15 16">Homodimer.</text>
</comment>
<feature type="binding site" evidence="15">
    <location>
        <begin position="130"/>
        <end position="135"/>
    </location>
    <ligand>
        <name>S-adenosyl-L-methionine</name>
        <dbReference type="ChEBI" id="CHEBI:59789"/>
    </ligand>
</feature>
<evidence type="ECO:0000256" key="12">
    <source>
        <dbReference type="ARBA" id="ARBA00029736"/>
    </source>
</evidence>